<keyword evidence="2" id="KW-1185">Reference proteome</keyword>
<organism evidence="1 2">
    <name type="scientific">Ilyodon furcidens</name>
    <name type="common">goldbreast splitfin</name>
    <dbReference type="NCBI Taxonomy" id="33524"/>
    <lineage>
        <taxon>Eukaryota</taxon>
        <taxon>Metazoa</taxon>
        <taxon>Chordata</taxon>
        <taxon>Craniata</taxon>
        <taxon>Vertebrata</taxon>
        <taxon>Euteleostomi</taxon>
        <taxon>Actinopterygii</taxon>
        <taxon>Neopterygii</taxon>
        <taxon>Teleostei</taxon>
        <taxon>Neoteleostei</taxon>
        <taxon>Acanthomorphata</taxon>
        <taxon>Ovalentaria</taxon>
        <taxon>Atherinomorphae</taxon>
        <taxon>Cyprinodontiformes</taxon>
        <taxon>Goodeidae</taxon>
        <taxon>Ilyodon</taxon>
    </lineage>
</organism>
<evidence type="ECO:0000313" key="1">
    <source>
        <dbReference type="EMBL" id="MEQ2222423.1"/>
    </source>
</evidence>
<evidence type="ECO:0000313" key="2">
    <source>
        <dbReference type="Proteomes" id="UP001482620"/>
    </source>
</evidence>
<sequence length="100" mass="10776">MTAFLSCQSLHELHEVVTWNGFPKSLERTSQTFNERRSCLLHGLHGGAVGSTVALQQKGPGFDSQPGVFLQGVCMFSLCMRGFSPGTPASSYIPKTCLLG</sequence>
<proteinExistence type="predicted"/>
<dbReference type="EMBL" id="JAHRIQ010003280">
    <property type="protein sequence ID" value="MEQ2222423.1"/>
    <property type="molecule type" value="Genomic_DNA"/>
</dbReference>
<dbReference type="Proteomes" id="UP001482620">
    <property type="component" value="Unassembled WGS sequence"/>
</dbReference>
<name>A0ABV0SPC5_9TELE</name>
<gene>
    <name evidence="1" type="ORF">ILYODFUR_026175</name>
</gene>
<comment type="caution">
    <text evidence="1">The sequence shown here is derived from an EMBL/GenBank/DDBJ whole genome shotgun (WGS) entry which is preliminary data.</text>
</comment>
<accession>A0ABV0SPC5</accession>
<reference evidence="1 2" key="1">
    <citation type="submission" date="2021-06" db="EMBL/GenBank/DDBJ databases">
        <authorList>
            <person name="Palmer J.M."/>
        </authorList>
    </citation>
    <scope>NUCLEOTIDE SEQUENCE [LARGE SCALE GENOMIC DNA]</scope>
    <source>
        <strain evidence="2">if_2019</strain>
        <tissue evidence="1">Muscle</tissue>
    </source>
</reference>
<protein>
    <submittedName>
        <fullName evidence="1">Uncharacterized protein</fullName>
    </submittedName>
</protein>